<comment type="caution">
    <text evidence="3">The sequence shown here is derived from an EMBL/GenBank/DDBJ whole genome shotgun (WGS) entry which is preliminary data.</text>
</comment>
<keyword evidence="4" id="KW-1185">Reference proteome</keyword>
<feature type="signal peptide" evidence="2">
    <location>
        <begin position="1"/>
        <end position="22"/>
    </location>
</feature>
<proteinExistence type="predicted"/>
<gene>
    <name evidence="3" type="ORF">HYH03_016949</name>
</gene>
<feature type="chain" id="PRO_5032785241" evidence="2">
    <location>
        <begin position="23"/>
        <end position="268"/>
    </location>
</feature>
<reference evidence="3" key="1">
    <citation type="journal article" date="2020" name="bioRxiv">
        <title>Comparative genomics of Chlamydomonas.</title>
        <authorList>
            <person name="Craig R.J."/>
            <person name="Hasan A.R."/>
            <person name="Ness R.W."/>
            <person name="Keightley P.D."/>
        </authorList>
    </citation>
    <scope>NUCLEOTIDE SEQUENCE</scope>
    <source>
        <strain evidence="3">CCAP 11/70</strain>
    </source>
</reference>
<evidence type="ECO:0000256" key="2">
    <source>
        <dbReference type="SAM" id="SignalP"/>
    </source>
</evidence>
<feature type="region of interest" description="Disordered" evidence="1">
    <location>
        <begin position="230"/>
        <end position="255"/>
    </location>
</feature>
<sequence>MPEGASAAASFLALASLQTGRLLLPAASPRAAAAGSGPTAETGVWSAQRAGWWRLAVQMLVYGMNGSLQVQGELLRQLYDMMAEALVGVWPPERRLDLDALSAEPPPEVAAALAGGLLRGLAMIFALVDGTLDPFYRLAVTELLAACDRISPGPGPGPGPAGGGLALVLVPAYGERAEAQSVLEGLGVMAGLTGPPHSGPHPTVAVVKRAAAGFLGTVGGALRRCRRLAEAGPPAQGDGSHRQGPRRQPPGGVLCGPSCLRHFQRPCR</sequence>
<name>A0A835XIT0_9CHLO</name>
<evidence type="ECO:0000256" key="1">
    <source>
        <dbReference type="SAM" id="MobiDB-lite"/>
    </source>
</evidence>
<organism evidence="3 4">
    <name type="scientific">Edaphochlamys debaryana</name>
    <dbReference type="NCBI Taxonomy" id="47281"/>
    <lineage>
        <taxon>Eukaryota</taxon>
        <taxon>Viridiplantae</taxon>
        <taxon>Chlorophyta</taxon>
        <taxon>core chlorophytes</taxon>
        <taxon>Chlorophyceae</taxon>
        <taxon>CS clade</taxon>
        <taxon>Chlamydomonadales</taxon>
        <taxon>Chlamydomonadales incertae sedis</taxon>
        <taxon>Edaphochlamys</taxon>
    </lineage>
</organism>
<keyword evidence="2" id="KW-0732">Signal</keyword>
<accession>A0A835XIT0</accession>
<evidence type="ECO:0000313" key="4">
    <source>
        <dbReference type="Proteomes" id="UP000612055"/>
    </source>
</evidence>
<protein>
    <submittedName>
        <fullName evidence="3">Uncharacterized protein</fullName>
    </submittedName>
</protein>
<dbReference type="EMBL" id="JAEHOE010000154">
    <property type="protein sequence ID" value="KAG2484214.1"/>
    <property type="molecule type" value="Genomic_DNA"/>
</dbReference>
<dbReference type="Proteomes" id="UP000612055">
    <property type="component" value="Unassembled WGS sequence"/>
</dbReference>
<dbReference type="AlphaFoldDB" id="A0A835XIT0"/>
<evidence type="ECO:0000313" key="3">
    <source>
        <dbReference type="EMBL" id="KAG2484214.1"/>
    </source>
</evidence>